<name>M6KRF4_LEPIR</name>
<evidence type="ECO:0000313" key="1">
    <source>
        <dbReference type="EMBL" id="EMN30367.1"/>
    </source>
</evidence>
<protein>
    <submittedName>
        <fullName evidence="1">Uncharacterized protein</fullName>
    </submittedName>
</protein>
<dbReference type="EMBL" id="AHMZ02000086">
    <property type="protein sequence ID" value="EMN30367.1"/>
    <property type="molecule type" value="Genomic_DNA"/>
</dbReference>
<dbReference type="AlphaFoldDB" id="M6KRF4"/>
<evidence type="ECO:0000313" key="2">
    <source>
        <dbReference type="Proteomes" id="UP000012137"/>
    </source>
</evidence>
<proteinExistence type="predicted"/>
<dbReference type="Proteomes" id="UP000012137">
    <property type="component" value="Unassembled WGS sequence"/>
</dbReference>
<comment type="caution">
    <text evidence="1">The sequence shown here is derived from an EMBL/GenBank/DDBJ whole genome shotgun (WGS) entry which is preliminary data.</text>
</comment>
<organism evidence="1 2">
    <name type="scientific">Leptospira interrogans serovar Pyrogenes str. L0374</name>
    <dbReference type="NCBI Taxonomy" id="1049928"/>
    <lineage>
        <taxon>Bacteria</taxon>
        <taxon>Pseudomonadati</taxon>
        <taxon>Spirochaetota</taxon>
        <taxon>Spirochaetia</taxon>
        <taxon>Leptospirales</taxon>
        <taxon>Leptospiraceae</taxon>
        <taxon>Leptospira</taxon>
    </lineage>
</organism>
<gene>
    <name evidence="1" type="ORF">LEP1GSC083_2590</name>
</gene>
<accession>M6KRF4</accession>
<reference evidence="1 2" key="1">
    <citation type="submission" date="2013-01" db="EMBL/GenBank/DDBJ databases">
        <authorList>
            <person name="Harkins D.M."/>
            <person name="Durkin A.S."/>
            <person name="Brinkac L.M."/>
            <person name="Haft D.H."/>
            <person name="Selengut J.D."/>
            <person name="Sanka R."/>
            <person name="DePew J."/>
            <person name="Purushe J."/>
            <person name="Peacock S.J."/>
            <person name="Thaipadungpanit J."/>
            <person name="Wuthiekanun V.W."/>
            <person name="Day N.P."/>
            <person name="Vinetz J.M."/>
            <person name="Sutton G.G."/>
            <person name="Nierman W.C."/>
            <person name="Fouts D.E."/>
        </authorList>
    </citation>
    <scope>NUCLEOTIDE SEQUENCE [LARGE SCALE GENOMIC DNA]</scope>
    <source>
        <strain evidence="1 2">L0374</strain>
    </source>
</reference>
<sequence length="51" mass="5783">MLDNSELEMVLRRIEETLDVLAHNILSSNGVPKNIIIRAATEEILDIIQTH</sequence>